<reference evidence="11 12" key="1">
    <citation type="journal article" date="2018" name="Plant J.">
        <title>Genome sequences of Chlorella sorokiniana UTEX 1602 and Micractinium conductrix SAG 241.80: implications to maltose excretion by a green alga.</title>
        <authorList>
            <person name="Arriola M.B."/>
            <person name="Velmurugan N."/>
            <person name="Zhang Y."/>
            <person name="Plunkett M.H."/>
            <person name="Hondzo H."/>
            <person name="Barney B.M."/>
        </authorList>
    </citation>
    <scope>NUCLEOTIDE SEQUENCE [LARGE SCALE GENOMIC DNA]</scope>
    <source>
        <strain evidence="11 12">SAG 241.80</strain>
    </source>
</reference>
<evidence type="ECO:0000256" key="9">
    <source>
        <dbReference type="SAM" id="SignalP"/>
    </source>
</evidence>
<feature type="binding site" evidence="6">
    <location>
        <position position="377"/>
    </location>
    <ligand>
        <name>ATP</name>
        <dbReference type="ChEBI" id="CHEBI:30616"/>
    </ligand>
</feature>
<evidence type="ECO:0000259" key="10">
    <source>
        <dbReference type="PROSITE" id="PS50011"/>
    </source>
</evidence>
<name>A0A2P6VEY8_9CHLO</name>
<evidence type="ECO:0000256" key="6">
    <source>
        <dbReference type="PROSITE-ProRule" id="PRU10141"/>
    </source>
</evidence>
<feature type="region of interest" description="Disordered" evidence="7">
    <location>
        <begin position="291"/>
        <end position="333"/>
    </location>
</feature>
<dbReference type="STRING" id="554055.A0A2P6VEY8"/>
<dbReference type="InterPro" id="IPR017441">
    <property type="entry name" value="Protein_kinase_ATP_BS"/>
</dbReference>
<dbReference type="InterPro" id="IPR001245">
    <property type="entry name" value="Ser-Thr/Tyr_kinase_cat_dom"/>
</dbReference>
<feature type="compositionally biased region" description="Polar residues" evidence="7">
    <location>
        <begin position="309"/>
        <end position="320"/>
    </location>
</feature>
<feature type="transmembrane region" description="Helical" evidence="8">
    <location>
        <begin position="258"/>
        <end position="282"/>
    </location>
</feature>
<proteinExistence type="predicted"/>
<dbReference type="InterPro" id="IPR000719">
    <property type="entry name" value="Prot_kinase_dom"/>
</dbReference>
<evidence type="ECO:0000256" key="5">
    <source>
        <dbReference type="ARBA" id="ARBA00022840"/>
    </source>
</evidence>
<dbReference type="Gene3D" id="1.10.510.10">
    <property type="entry name" value="Transferase(Phosphotransferase) domain 1"/>
    <property type="match status" value="1"/>
</dbReference>
<organism evidence="11 12">
    <name type="scientific">Micractinium conductrix</name>
    <dbReference type="NCBI Taxonomy" id="554055"/>
    <lineage>
        <taxon>Eukaryota</taxon>
        <taxon>Viridiplantae</taxon>
        <taxon>Chlorophyta</taxon>
        <taxon>core chlorophytes</taxon>
        <taxon>Trebouxiophyceae</taxon>
        <taxon>Chlorellales</taxon>
        <taxon>Chlorellaceae</taxon>
        <taxon>Chlorella clade</taxon>
        <taxon>Micractinium</taxon>
    </lineage>
</organism>
<dbReference type="InterPro" id="IPR051681">
    <property type="entry name" value="Ser/Thr_Kinases-Pseudokinases"/>
</dbReference>
<keyword evidence="3 6" id="KW-0547">Nucleotide-binding</keyword>
<dbReference type="InterPro" id="IPR011009">
    <property type="entry name" value="Kinase-like_dom_sf"/>
</dbReference>
<evidence type="ECO:0000256" key="2">
    <source>
        <dbReference type="ARBA" id="ARBA00022679"/>
    </source>
</evidence>
<keyword evidence="8" id="KW-0472">Membrane</keyword>
<sequence>MARLVALAAALLALSGVAQAGAPPPDPTGYWAPYAEGKAVVYTAKEMLAALNTSTGVIMLCADIFLKPEDYLPYIPINVSAPGRTVMLRGDNMRRKLDWGAAMGLIKVASNTTLALYKLEVDNNGNRTAGLDILPYEVKGSVQWPTISGLEGYRLAFNDSVVRFDTSRCTPEFTQKEVARIETNLAGAEGAEAAAGMVQYQGGTNVWYNNATQPAVLFNLTTKEQIGLAESSFYNTSTSCYDSSAPPPAHSSSSADTAVIVAATVGSVVGVALLAAAVFLLYRRKRRQQLRPRDLEQLSKQGSGEDLSSLPSGKLSSVGTLQGKPPMSGQASGELQSHLLRARFGPIDGVQLGELLGRGAFGRVYRGRWKGAIVAVKVIDHRVGPGKSHDLSREPLLSMSVSHPNVVITHKMCVVKVNPSAASGSDDGEAGAAGSSAGSRSITGGALHASGSSGQLVPNLDGSGLVEIVSPHDVLQPGMYETWLITELCDRGSLAELVHGGRMGGVDPAQQRDAWLLLCLLDIALGLDYLHSNTIIHGDLKPANVLLKAARNDRRGFVCKLGDFGLSRALGMEETHIETQSYGTACYAAPELLSEGKLTKAADVFSLGIIVWEMLTASELYPGLTAMQVIIQVSQHGSRPDIPADCPPALAALMQRCWEADPALRPTAAQVVEDVRQQLSALLAPQRPAATAAPGSG</sequence>
<keyword evidence="8" id="KW-0812">Transmembrane</keyword>
<dbReference type="AlphaFoldDB" id="A0A2P6VEY8"/>
<keyword evidence="2" id="KW-0808">Transferase</keyword>
<comment type="caution">
    <text evidence="11">The sequence shown here is derived from an EMBL/GenBank/DDBJ whole genome shotgun (WGS) entry which is preliminary data.</text>
</comment>
<dbReference type="PROSITE" id="PS00108">
    <property type="entry name" value="PROTEIN_KINASE_ST"/>
    <property type="match status" value="1"/>
</dbReference>
<evidence type="ECO:0000313" key="11">
    <source>
        <dbReference type="EMBL" id="PSC72637.1"/>
    </source>
</evidence>
<dbReference type="Gene3D" id="3.30.200.20">
    <property type="entry name" value="Phosphorylase Kinase, domain 1"/>
    <property type="match status" value="1"/>
</dbReference>
<keyword evidence="9" id="KW-0732">Signal</keyword>
<feature type="chain" id="PRO_5015151488" evidence="9">
    <location>
        <begin position="21"/>
        <end position="697"/>
    </location>
</feature>
<dbReference type="PROSITE" id="PS50011">
    <property type="entry name" value="PROTEIN_KINASE_DOM"/>
    <property type="match status" value="1"/>
</dbReference>
<keyword evidence="4 11" id="KW-0418">Kinase</keyword>
<dbReference type="EMBL" id="LHPF02000009">
    <property type="protein sequence ID" value="PSC72637.1"/>
    <property type="molecule type" value="Genomic_DNA"/>
</dbReference>
<dbReference type="PRINTS" id="PR00109">
    <property type="entry name" value="TYRKINASE"/>
</dbReference>
<feature type="domain" description="Protein kinase" evidence="10">
    <location>
        <begin position="350"/>
        <end position="683"/>
    </location>
</feature>
<accession>A0A2P6VEY8</accession>
<dbReference type="OrthoDB" id="1711006at2759"/>
<gene>
    <name evidence="11" type="ORF">C2E20_3865</name>
</gene>
<keyword evidence="1" id="KW-0723">Serine/threonine-protein kinase</keyword>
<evidence type="ECO:0000256" key="3">
    <source>
        <dbReference type="ARBA" id="ARBA00022741"/>
    </source>
</evidence>
<dbReference type="GO" id="GO:0005524">
    <property type="term" value="F:ATP binding"/>
    <property type="evidence" value="ECO:0007669"/>
    <property type="project" value="UniProtKB-UniRule"/>
</dbReference>
<dbReference type="Pfam" id="PF07714">
    <property type="entry name" value="PK_Tyr_Ser-Thr"/>
    <property type="match status" value="2"/>
</dbReference>
<dbReference type="InterPro" id="IPR008271">
    <property type="entry name" value="Ser/Thr_kinase_AS"/>
</dbReference>
<dbReference type="PANTHER" id="PTHR44329:SF214">
    <property type="entry name" value="PROTEIN KINASE DOMAIN-CONTAINING PROTEIN"/>
    <property type="match status" value="1"/>
</dbReference>
<evidence type="ECO:0000256" key="4">
    <source>
        <dbReference type="ARBA" id="ARBA00022777"/>
    </source>
</evidence>
<evidence type="ECO:0000256" key="8">
    <source>
        <dbReference type="SAM" id="Phobius"/>
    </source>
</evidence>
<keyword evidence="5 6" id="KW-0067">ATP-binding</keyword>
<dbReference type="SUPFAM" id="SSF56112">
    <property type="entry name" value="Protein kinase-like (PK-like)"/>
    <property type="match status" value="1"/>
</dbReference>
<protein>
    <submittedName>
        <fullName evidence="11">Kinase</fullName>
    </submittedName>
</protein>
<keyword evidence="12" id="KW-1185">Reference proteome</keyword>
<evidence type="ECO:0000256" key="7">
    <source>
        <dbReference type="SAM" id="MobiDB-lite"/>
    </source>
</evidence>
<dbReference type="PANTHER" id="PTHR44329">
    <property type="entry name" value="SERINE/THREONINE-PROTEIN KINASE TNNI3K-RELATED"/>
    <property type="match status" value="1"/>
</dbReference>
<dbReference type="SMART" id="SM00220">
    <property type="entry name" value="S_TKc"/>
    <property type="match status" value="1"/>
</dbReference>
<dbReference type="Proteomes" id="UP000239649">
    <property type="component" value="Unassembled WGS sequence"/>
</dbReference>
<feature type="signal peptide" evidence="9">
    <location>
        <begin position="1"/>
        <end position="20"/>
    </location>
</feature>
<evidence type="ECO:0000313" key="12">
    <source>
        <dbReference type="Proteomes" id="UP000239649"/>
    </source>
</evidence>
<evidence type="ECO:0000256" key="1">
    <source>
        <dbReference type="ARBA" id="ARBA00022527"/>
    </source>
</evidence>
<dbReference type="PROSITE" id="PS00107">
    <property type="entry name" value="PROTEIN_KINASE_ATP"/>
    <property type="match status" value="1"/>
</dbReference>
<dbReference type="GO" id="GO:0004674">
    <property type="term" value="F:protein serine/threonine kinase activity"/>
    <property type="evidence" value="ECO:0007669"/>
    <property type="project" value="UniProtKB-KW"/>
</dbReference>
<keyword evidence="8" id="KW-1133">Transmembrane helix</keyword>